<name>A0ABX6IND8_9ACTN</name>
<feature type="region of interest" description="Disordered" evidence="6">
    <location>
        <begin position="486"/>
        <end position="519"/>
    </location>
</feature>
<gene>
    <name evidence="9" type="ORF">GII31_18970</name>
</gene>
<feature type="transmembrane region" description="Helical" evidence="7">
    <location>
        <begin position="69"/>
        <end position="87"/>
    </location>
</feature>
<comment type="subcellular location">
    <subcellularLocation>
        <location evidence="1">Cell membrane</location>
        <topology evidence="1">Multi-pass membrane protein</topology>
    </subcellularLocation>
</comment>
<dbReference type="PANTHER" id="PTHR42718:SF9">
    <property type="entry name" value="MAJOR FACILITATOR SUPERFAMILY MULTIDRUG TRANSPORTER MFSC"/>
    <property type="match status" value="1"/>
</dbReference>
<evidence type="ECO:0000256" key="7">
    <source>
        <dbReference type="SAM" id="Phobius"/>
    </source>
</evidence>
<evidence type="ECO:0000313" key="10">
    <source>
        <dbReference type="Proteomes" id="UP001059836"/>
    </source>
</evidence>
<dbReference type="InterPro" id="IPR011701">
    <property type="entry name" value="MFS"/>
</dbReference>
<feature type="transmembrane region" description="Helical" evidence="7">
    <location>
        <begin position="184"/>
        <end position="205"/>
    </location>
</feature>
<dbReference type="InterPro" id="IPR036259">
    <property type="entry name" value="MFS_trans_sf"/>
</dbReference>
<dbReference type="InterPro" id="IPR020846">
    <property type="entry name" value="MFS_dom"/>
</dbReference>
<reference evidence="9" key="1">
    <citation type="journal article" date="2021" name="Nat. Microbiol.">
        <title>Cocultivation of an ultrasmall environmental parasitic bacterium with lytic ability against bacteria associated with wastewater foams.</title>
        <authorList>
            <person name="Batinovic S."/>
            <person name="Rose J.J.A."/>
            <person name="Ratcliffe J."/>
            <person name="Seviour R.J."/>
            <person name="Petrovski S."/>
        </authorList>
    </citation>
    <scope>NUCLEOTIDE SEQUENCE</scope>
    <source>
        <strain evidence="9">CON9</strain>
    </source>
</reference>
<organism evidence="9 10">
    <name type="scientific">Gordonia pseudamarae</name>
    <dbReference type="NCBI Taxonomy" id="2831662"/>
    <lineage>
        <taxon>Bacteria</taxon>
        <taxon>Bacillati</taxon>
        <taxon>Actinomycetota</taxon>
        <taxon>Actinomycetes</taxon>
        <taxon>Mycobacteriales</taxon>
        <taxon>Gordoniaceae</taxon>
        <taxon>Gordonia</taxon>
    </lineage>
</organism>
<feature type="transmembrane region" description="Helical" evidence="7">
    <location>
        <begin position="242"/>
        <end position="263"/>
    </location>
</feature>
<evidence type="ECO:0000256" key="3">
    <source>
        <dbReference type="ARBA" id="ARBA00022692"/>
    </source>
</evidence>
<keyword evidence="3 7" id="KW-0812">Transmembrane</keyword>
<dbReference type="Pfam" id="PF07690">
    <property type="entry name" value="MFS_1"/>
    <property type="match status" value="2"/>
</dbReference>
<feature type="transmembrane region" description="Helical" evidence="7">
    <location>
        <begin position="124"/>
        <end position="143"/>
    </location>
</feature>
<feature type="transmembrane region" description="Helical" evidence="7">
    <location>
        <begin position="99"/>
        <end position="118"/>
    </location>
</feature>
<sequence length="519" mass="53067">MSKHTKGVQDPAGTDTTPAAVEAQARGANPVLIIATLCFGGLVASLMQTLVVPLQPELPGLLDTSRTNASWVITATLLAAAVAMPIAGRLADMFGKKRVLLVSAALLVLGSVICAVGSSLVPMVVGRAVQGLAMGFIPVAISLMREVTPPRLTSIAVATMSATMGVGGAIGLPMAAAIYESGNWHVLFWVSAALAAITLVLTFFVVPSVHDAVGGRLDWGGAIGLATGLVLLLTAITKGNDWGWSSVTTLGMLAAGLIVFAAWGRYELGHRDPLIDLRTGARPAVLFCNIAGVAIGFGMMAQSIVVPLLLESPKSTGYGLGQTILQAGLWMAPGGVMMLVFAPVSATLINRIGPKYTLMLGATVLGFGYLFAAFMMGSAWQLMIASMICAAGVGIGYAAMPTLILGNVPMSEAGAAVGFNSLMRSVGTTSASAVMALVLTSSTIDVDGISFPADSTFTWCFLIGAIAAFVGVAIAMLVPGAQPDRLPVDGVPEPGDIQPADTPLTDTQLTDTRPTAAGT</sequence>
<feature type="transmembrane region" description="Helical" evidence="7">
    <location>
        <begin position="284"/>
        <end position="310"/>
    </location>
</feature>
<evidence type="ECO:0000259" key="8">
    <source>
        <dbReference type="PROSITE" id="PS50850"/>
    </source>
</evidence>
<accession>A0ABX6IND8</accession>
<feature type="compositionally biased region" description="Low complexity" evidence="6">
    <location>
        <begin position="499"/>
        <end position="519"/>
    </location>
</feature>
<evidence type="ECO:0000256" key="4">
    <source>
        <dbReference type="ARBA" id="ARBA00022989"/>
    </source>
</evidence>
<keyword evidence="2" id="KW-0813">Transport</keyword>
<protein>
    <submittedName>
        <fullName evidence="9">MFS transporter</fullName>
    </submittedName>
</protein>
<evidence type="ECO:0000313" key="9">
    <source>
        <dbReference type="EMBL" id="QHN36670.1"/>
    </source>
</evidence>
<dbReference type="SUPFAM" id="SSF103473">
    <property type="entry name" value="MFS general substrate transporter"/>
    <property type="match status" value="1"/>
</dbReference>
<keyword evidence="5 7" id="KW-0472">Membrane</keyword>
<keyword evidence="4 7" id="KW-1133">Transmembrane helix</keyword>
<evidence type="ECO:0000256" key="5">
    <source>
        <dbReference type="ARBA" id="ARBA00023136"/>
    </source>
</evidence>
<dbReference type="PROSITE" id="PS50850">
    <property type="entry name" value="MFS"/>
    <property type="match status" value="1"/>
</dbReference>
<dbReference type="CDD" id="cd17504">
    <property type="entry name" value="MFS_MMR_MDR_like"/>
    <property type="match status" value="1"/>
</dbReference>
<dbReference type="EMBL" id="CP045809">
    <property type="protein sequence ID" value="QHN36670.1"/>
    <property type="molecule type" value="Genomic_DNA"/>
</dbReference>
<dbReference type="PANTHER" id="PTHR42718">
    <property type="entry name" value="MAJOR FACILITATOR SUPERFAMILY MULTIDRUG TRANSPORTER MFSC"/>
    <property type="match status" value="1"/>
</dbReference>
<feature type="transmembrane region" description="Helical" evidence="7">
    <location>
        <begin position="217"/>
        <end position="236"/>
    </location>
</feature>
<keyword evidence="10" id="KW-1185">Reference proteome</keyword>
<feature type="transmembrane region" description="Helical" evidence="7">
    <location>
        <begin position="382"/>
        <end position="405"/>
    </location>
</feature>
<dbReference type="Proteomes" id="UP001059836">
    <property type="component" value="Chromosome"/>
</dbReference>
<feature type="transmembrane region" description="Helical" evidence="7">
    <location>
        <begin position="155"/>
        <end position="178"/>
    </location>
</feature>
<dbReference type="Gene3D" id="1.20.1250.20">
    <property type="entry name" value="MFS general substrate transporter like domains"/>
    <property type="match status" value="2"/>
</dbReference>
<evidence type="ECO:0000256" key="2">
    <source>
        <dbReference type="ARBA" id="ARBA00022448"/>
    </source>
</evidence>
<feature type="transmembrane region" description="Helical" evidence="7">
    <location>
        <begin position="426"/>
        <end position="444"/>
    </location>
</feature>
<feature type="transmembrane region" description="Helical" evidence="7">
    <location>
        <begin position="356"/>
        <end position="376"/>
    </location>
</feature>
<dbReference type="RefSeq" id="WP_213244936.1">
    <property type="nucleotide sequence ID" value="NZ_CP045806.1"/>
</dbReference>
<feature type="domain" description="Major facilitator superfamily (MFS) profile" evidence="8">
    <location>
        <begin position="33"/>
        <end position="483"/>
    </location>
</feature>
<evidence type="ECO:0000256" key="6">
    <source>
        <dbReference type="SAM" id="MobiDB-lite"/>
    </source>
</evidence>
<feature type="transmembrane region" description="Helical" evidence="7">
    <location>
        <begin position="456"/>
        <end position="478"/>
    </location>
</feature>
<evidence type="ECO:0000256" key="1">
    <source>
        <dbReference type="ARBA" id="ARBA00004651"/>
    </source>
</evidence>
<feature type="transmembrane region" description="Helical" evidence="7">
    <location>
        <begin position="31"/>
        <end position="49"/>
    </location>
</feature>
<feature type="transmembrane region" description="Helical" evidence="7">
    <location>
        <begin position="330"/>
        <end position="349"/>
    </location>
</feature>
<proteinExistence type="predicted"/>